<dbReference type="EMBL" id="LT906555">
    <property type="protein sequence ID" value="SNW62943.1"/>
    <property type="molecule type" value="Genomic_DNA"/>
</dbReference>
<name>A0A2I2L5X7_9VIRU</name>
<proteinExistence type="predicted"/>
<gene>
    <name evidence="1" type="ORF">ORPV_1039</name>
</gene>
<accession>A0A2I2L5X7</accession>
<evidence type="ECO:0000313" key="1">
    <source>
        <dbReference type="EMBL" id="SNW62943.1"/>
    </source>
</evidence>
<dbReference type="GeneID" id="35381696"/>
<reference evidence="1" key="1">
    <citation type="submission" date="2017-08" db="EMBL/GenBank/DDBJ databases">
        <authorList>
            <consortium name="Urmite Genomes"/>
        </authorList>
    </citation>
    <scope>NUCLEOTIDE SEQUENCE [LARGE SCALE GENOMIC DNA]</scope>
    <source>
        <strain evidence="1">IHUMI-LCC2</strain>
    </source>
</reference>
<organism evidence="1">
    <name type="scientific">Orpheovirus IHUMI-LCC2</name>
    <dbReference type="NCBI Taxonomy" id="2023057"/>
    <lineage>
        <taxon>Viruses</taxon>
        <taxon>Varidnaviria</taxon>
        <taxon>Bamfordvirae</taxon>
        <taxon>Nucleocytoviricota</taxon>
        <taxon>Megaviricetes</taxon>
        <taxon>Pimascovirales</taxon>
        <taxon>Ocovirineae</taxon>
        <taxon>Orpheoviridae</taxon>
        <taxon>Alphaorpheovirus</taxon>
        <taxon>Alphaorpheovirus massiliense</taxon>
    </lineage>
</organism>
<dbReference type="RefSeq" id="YP_009449245.1">
    <property type="nucleotide sequence ID" value="NC_036594.1"/>
</dbReference>
<evidence type="ECO:0000313" key="2">
    <source>
        <dbReference type="Proteomes" id="UP000236316"/>
    </source>
</evidence>
<dbReference type="KEGG" id="vg:35381696"/>
<dbReference type="Proteomes" id="UP000236316">
    <property type="component" value="Segment"/>
</dbReference>
<keyword evidence="2" id="KW-1185">Reference proteome</keyword>
<sequence length="247" mass="29067">MNIMDNIIALLQSHGANLNLCFSLYEDSRLIMDDDDECIEKSITLTKTQCYITSNLLLNILTNTPKIFHDYHYDINKTLYHNQHQNYESYRIYGIGCHNIINNLIDKFYNYKFLIINIEGIYPLYAGFHVLTLINKNDKVYVIQSFSEEYSLRVDSYDNIELLLNNISYMYDNKDTKIWKTLVHVEPTFDTSINDPIITFDFIKLQNVSITNLRNIVNKGLKTAEVIYPCLVEEIKDVKHVIDEFEF</sequence>
<protein>
    <submittedName>
        <fullName evidence="1">Uncharacterized protein</fullName>
    </submittedName>
</protein>